<dbReference type="EMBL" id="OBML01000004">
    <property type="protein sequence ID" value="SOC03523.1"/>
    <property type="molecule type" value="Genomic_DNA"/>
</dbReference>
<evidence type="ECO:0000313" key="2">
    <source>
        <dbReference type="EMBL" id="SOC03523.1"/>
    </source>
</evidence>
<dbReference type="RefSeq" id="WP_176522036.1">
    <property type="nucleotide sequence ID" value="NZ_OBML01000004.1"/>
</dbReference>
<organism evidence="2 3">
    <name type="scientific">Stappia indica</name>
    <dbReference type="NCBI Taxonomy" id="538381"/>
    <lineage>
        <taxon>Bacteria</taxon>
        <taxon>Pseudomonadati</taxon>
        <taxon>Pseudomonadota</taxon>
        <taxon>Alphaproteobacteria</taxon>
        <taxon>Hyphomicrobiales</taxon>
        <taxon>Stappiaceae</taxon>
        <taxon>Stappia</taxon>
    </lineage>
</organism>
<sequence>MFLTALFALLLAALAAAAFGPMRLAGLLTAASFLAAVLVYLHHATDPLPLSF</sequence>
<gene>
    <name evidence="2" type="ORF">SAMN05421512_104158</name>
</gene>
<name>A0A285SD21_9HYPH</name>
<evidence type="ECO:0000256" key="1">
    <source>
        <dbReference type="SAM" id="Phobius"/>
    </source>
</evidence>
<keyword evidence="1" id="KW-0812">Transmembrane</keyword>
<feature type="transmembrane region" description="Helical" evidence="1">
    <location>
        <begin position="27"/>
        <end position="45"/>
    </location>
</feature>
<dbReference type="InterPro" id="IPR046035">
    <property type="entry name" value="DUF5993"/>
</dbReference>
<evidence type="ECO:0000313" key="3">
    <source>
        <dbReference type="Proteomes" id="UP000219331"/>
    </source>
</evidence>
<reference evidence="2 3" key="1">
    <citation type="submission" date="2017-08" db="EMBL/GenBank/DDBJ databases">
        <authorList>
            <person name="de Groot N.N."/>
        </authorList>
    </citation>
    <scope>NUCLEOTIDE SEQUENCE [LARGE SCALE GENOMIC DNA]</scope>
    <source>
        <strain evidence="2 3">USBA 352</strain>
    </source>
</reference>
<keyword evidence="1" id="KW-0472">Membrane</keyword>
<dbReference type="Pfam" id="PF19455">
    <property type="entry name" value="DUF5993"/>
    <property type="match status" value="1"/>
</dbReference>
<proteinExistence type="predicted"/>
<keyword evidence="3" id="KW-1185">Reference proteome</keyword>
<dbReference type="Proteomes" id="UP000219331">
    <property type="component" value="Unassembled WGS sequence"/>
</dbReference>
<dbReference type="AlphaFoldDB" id="A0A285SD21"/>
<keyword evidence="1" id="KW-1133">Transmembrane helix</keyword>
<protein>
    <submittedName>
        <fullName evidence="2">Uncharacterized protein</fullName>
    </submittedName>
</protein>
<dbReference type="STRING" id="538381.GCA_001696535_00236"/>
<accession>A0A285SD21</accession>